<organism evidence="1 2">
    <name type="scientific">Amycolatopsis nalaikhensis</name>
    <dbReference type="NCBI Taxonomy" id="715472"/>
    <lineage>
        <taxon>Bacteria</taxon>
        <taxon>Bacillati</taxon>
        <taxon>Actinomycetota</taxon>
        <taxon>Actinomycetes</taxon>
        <taxon>Pseudonocardiales</taxon>
        <taxon>Pseudonocardiaceae</taxon>
        <taxon>Amycolatopsis</taxon>
    </lineage>
</organism>
<dbReference type="RefSeq" id="WP_285458567.1">
    <property type="nucleotide sequence ID" value="NZ_CP127173.1"/>
</dbReference>
<sequence length="73" mass="7700">MSVFPPVRRRLSALCFVPADRIVLLVFGFAAALLLAGHSPDAVVAFVGSLAQITATLTSRRRNTGPAPDVVQP</sequence>
<reference evidence="1 2" key="1">
    <citation type="submission" date="2023-06" db="EMBL/GenBank/DDBJ databases">
        <authorList>
            <person name="Oyuntsetseg B."/>
            <person name="Kim S.B."/>
        </authorList>
    </citation>
    <scope>NUCLEOTIDE SEQUENCE [LARGE SCALE GENOMIC DNA]</scope>
    <source>
        <strain evidence="1 2">2-2</strain>
    </source>
</reference>
<protein>
    <submittedName>
        <fullName evidence="1">Uncharacterized protein</fullName>
    </submittedName>
</protein>
<proteinExistence type="predicted"/>
<accession>A0ABY8XZ25</accession>
<dbReference type="EMBL" id="CP127173">
    <property type="protein sequence ID" value="WIV60965.1"/>
    <property type="molecule type" value="Genomic_DNA"/>
</dbReference>
<evidence type="ECO:0000313" key="2">
    <source>
        <dbReference type="Proteomes" id="UP001227101"/>
    </source>
</evidence>
<gene>
    <name evidence="1" type="ORF">QP939_21350</name>
</gene>
<keyword evidence="2" id="KW-1185">Reference proteome</keyword>
<dbReference type="Proteomes" id="UP001227101">
    <property type="component" value="Chromosome"/>
</dbReference>
<evidence type="ECO:0000313" key="1">
    <source>
        <dbReference type="EMBL" id="WIV60965.1"/>
    </source>
</evidence>
<name>A0ABY8XZ25_9PSEU</name>